<sequence length="139" mass="15330">MPVTYCIDALGRIIRTTCSGPVNLAEVLEHFRALQEDPACTGQLDVLLNVCEAQVLPQASQLGAVSAAVGMIREKVQFEFCAIVASGDAMFGMMRMFEVFADKYFRAVRVFRETDKAESWLAAQRAAQDSAPRSHPRDT</sequence>
<organism evidence="1 2">
    <name type="scientific">Candidatus Sulfotelmatobacter kueseliae</name>
    <dbReference type="NCBI Taxonomy" id="2042962"/>
    <lineage>
        <taxon>Bacteria</taxon>
        <taxon>Pseudomonadati</taxon>
        <taxon>Acidobacteriota</taxon>
        <taxon>Terriglobia</taxon>
        <taxon>Terriglobales</taxon>
        <taxon>Candidatus Korobacteraceae</taxon>
        <taxon>Candidatus Sulfotelmatobacter</taxon>
    </lineage>
</organism>
<reference evidence="2" key="1">
    <citation type="submission" date="2018-02" db="EMBL/GenBank/DDBJ databases">
        <authorList>
            <person name="Hausmann B."/>
        </authorList>
    </citation>
    <scope>NUCLEOTIDE SEQUENCE [LARGE SCALE GENOMIC DNA]</scope>
    <source>
        <strain evidence="2">Peat soil MAG SbA1</strain>
    </source>
</reference>
<name>A0A2U3KB43_9BACT</name>
<evidence type="ECO:0000313" key="1">
    <source>
        <dbReference type="EMBL" id="SPF36881.1"/>
    </source>
</evidence>
<accession>A0A2U3KB43</accession>
<evidence type="ECO:0000313" key="2">
    <source>
        <dbReference type="Proteomes" id="UP000238701"/>
    </source>
</evidence>
<dbReference type="OrthoDB" id="129739at2"/>
<gene>
    <name evidence="1" type="ORF">SBA1_170010</name>
</gene>
<protein>
    <recommendedName>
        <fullName evidence="3">STAS/SEC14 domain-containing protein</fullName>
    </recommendedName>
</protein>
<dbReference type="EMBL" id="OMOD01000079">
    <property type="protein sequence ID" value="SPF36881.1"/>
    <property type="molecule type" value="Genomic_DNA"/>
</dbReference>
<proteinExistence type="predicted"/>
<dbReference type="AlphaFoldDB" id="A0A2U3KB43"/>
<evidence type="ECO:0008006" key="3">
    <source>
        <dbReference type="Google" id="ProtNLM"/>
    </source>
</evidence>
<dbReference type="Proteomes" id="UP000238701">
    <property type="component" value="Unassembled WGS sequence"/>
</dbReference>